<organism evidence="1 2">
    <name type="scientific">Streptomyces sirii</name>
    <dbReference type="NCBI Taxonomy" id="3127701"/>
    <lineage>
        <taxon>Bacteria</taxon>
        <taxon>Bacillati</taxon>
        <taxon>Actinomycetota</taxon>
        <taxon>Actinomycetes</taxon>
        <taxon>Kitasatosporales</taxon>
        <taxon>Streptomycetaceae</taxon>
        <taxon>Streptomyces</taxon>
    </lineage>
</organism>
<dbReference type="Proteomes" id="UP001626628">
    <property type="component" value="Chromosome"/>
</dbReference>
<sequence length="149" mass="15648">MSGQTHTLTTVVMVERPDLEVGHLGIAGRTTFRGGPLEGLVQDKVLLQALTPQSGESGAIFRTQGPGIVLVRLVMESIPAGREAMAAVFNRDEAAATVHLSVPGSGSAVEPIQAGESIELLSVWPSSGGSGEARWIWYPLGPQEPPVRV</sequence>
<evidence type="ECO:0000313" key="1">
    <source>
        <dbReference type="EMBL" id="WXK74741.1"/>
    </source>
</evidence>
<proteinExistence type="predicted"/>
<keyword evidence="2" id="KW-1185">Reference proteome</keyword>
<evidence type="ECO:0000313" key="2">
    <source>
        <dbReference type="Proteomes" id="UP001626628"/>
    </source>
</evidence>
<reference evidence="1 2" key="1">
    <citation type="submission" date="2024-03" db="EMBL/GenBank/DDBJ databases">
        <title>The complete genome of Streptomyces sirii sp.nov.</title>
        <authorList>
            <person name="Zakalyukina Y.V."/>
            <person name="Belik A.R."/>
            <person name="Biryukov M.V."/>
            <person name="Baturina O.A."/>
            <person name="Kabilov M.R."/>
        </authorList>
    </citation>
    <scope>NUCLEOTIDE SEQUENCE [LARGE SCALE GENOMIC DNA]</scope>
    <source>
        <strain evidence="1 2">BP-8</strain>
    </source>
</reference>
<name>A0ABZ2QDY3_9ACTN</name>
<dbReference type="RefSeq" id="WP_407284971.1">
    <property type="nucleotide sequence ID" value="NZ_CP147982.1"/>
</dbReference>
<gene>
    <name evidence="1" type="ORF">WAB15_01455</name>
</gene>
<accession>A0ABZ2QDY3</accession>
<dbReference type="EMBL" id="CP147982">
    <property type="protein sequence ID" value="WXK74741.1"/>
    <property type="molecule type" value="Genomic_DNA"/>
</dbReference>
<protein>
    <submittedName>
        <fullName evidence="1">Uncharacterized protein</fullName>
    </submittedName>
</protein>